<comment type="caution">
    <text evidence="1">The sequence shown here is derived from an EMBL/GenBank/DDBJ whole genome shotgun (WGS) entry which is preliminary data.</text>
</comment>
<dbReference type="OrthoDB" id="10459790at2759"/>
<evidence type="ECO:0000313" key="1">
    <source>
        <dbReference type="EMBL" id="EYC44129.1"/>
    </source>
</evidence>
<protein>
    <submittedName>
        <fullName evidence="1">Uncharacterized protein</fullName>
    </submittedName>
</protein>
<dbReference type="EMBL" id="JARK01000071">
    <property type="protein sequence ID" value="EYC44129.1"/>
    <property type="molecule type" value="Genomic_DNA"/>
</dbReference>
<accession>A0A016WWE4</accession>
<reference evidence="2" key="1">
    <citation type="journal article" date="2015" name="Nat. Genet.">
        <title>The genome and transcriptome of the zoonotic hookworm Ancylostoma ceylanicum identify infection-specific gene families.</title>
        <authorList>
            <person name="Schwarz E.M."/>
            <person name="Hu Y."/>
            <person name="Antoshechkin I."/>
            <person name="Miller M.M."/>
            <person name="Sternberg P.W."/>
            <person name="Aroian R.V."/>
        </authorList>
    </citation>
    <scope>NUCLEOTIDE SEQUENCE</scope>
    <source>
        <strain evidence="2">HY135</strain>
    </source>
</reference>
<dbReference type="AlphaFoldDB" id="A0A016WWE4"/>
<sequence length="90" mass="9803">MEPPAMSYRYGALGHETAVHHHAAVHHPAVPAAHRRRLLRRLQDAAPVRVGVPEVAHRTGASPPVQRSFAGPRVRPNTVINPCTTRCVIA</sequence>
<dbReference type="Proteomes" id="UP000024635">
    <property type="component" value="Unassembled WGS sequence"/>
</dbReference>
<keyword evidence="2" id="KW-1185">Reference proteome</keyword>
<proteinExistence type="predicted"/>
<organism evidence="1 2">
    <name type="scientific">Ancylostoma ceylanicum</name>
    <dbReference type="NCBI Taxonomy" id="53326"/>
    <lineage>
        <taxon>Eukaryota</taxon>
        <taxon>Metazoa</taxon>
        <taxon>Ecdysozoa</taxon>
        <taxon>Nematoda</taxon>
        <taxon>Chromadorea</taxon>
        <taxon>Rhabditida</taxon>
        <taxon>Rhabditina</taxon>
        <taxon>Rhabditomorpha</taxon>
        <taxon>Strongyloidea</taxon>
        <taxon>Ancylostomatidae</taxon>
        <taxon>Ancylostomatinae</taxon>
        <taxon>Ancylostoma</taxon>
    </lineage>
</organism>
<gene>
    <name evidence="1" type="primary">Acey_s0471.g2047</name>
    <name evidence="1" type="ORF">Y032_0471g2047</name>
</gene>
<evidence type="ECO:0000313" key="2">
    <source>
        <dbReference type="Proteomes" id="UP000024635"/>
    </source>
</evidence>
<name>A0A016WWE4_9BILA</name>